<evidence type="ECO:0000313" key="4">
    <source>
        <dbReference type="EMBL" id="MBE5057274.1"/>
    </source>
</evidence>
<dbReference type="Gene3D" id="1.10.150.130">
    <property type="match status" value="1"/>
</dbReference>
<name>A0ABR9REZ0_9FIRM</name>
<evidence type="ECO:0000256" key="2">
    <source>
        <dbReference type="ARBA" id="ARBA00023125"/>
    </source>
</evidence>
<dbReference type="InterPro" id="IPR011010">
    <property type="entry name" value="DNA_brk_join_enz"/>
</dbReference>
<keyword evidence="5" id="KW-1185">Reference proteome</keyword>
<feature type="domain" description="Integrase SAM-like N-terminal" evidence="3">
    <location>
        <begin position="7"/>
        <end position="52"/>
    </location>
</feature>
<protein>
    <submittedName>
        <fullName evidence="4">Phage integrase SAM-like domain-containing protein</fullName>
    </submittedName>
</protein>
<gene>
    <name evidence="4" type="ORF">INF37_14960</name>
</gene>
<dbReference type="InterPro" id="IPR010998">
    <property type="entry name" value="Integrase_recombinase_N"/>
</dbReference>
<dbReference type="RefSeq" id="WP_087287362.1">
    <property type="nucleotide sequence ID" value="NZ_AP031438.1"/>
</dbReference>
<accession>A0ABR9REZ0</accession>
<dbReference type="EMBL" id="JADCKF010000018">
    <property type="protein sequence ID" value="MBE5057274.1"/>
    <property type="molecule type" value="Genomic_DNA"/>
</dbReference>
<dbReference type="InterPro" id="IPR004107">
    <property type="entry name" value="Integrase_SAM-like_N"/>
</dbReference>
<evidence type="ECO:0000259" key="3">
    <source>
        <dbReference type="Pfam" id="PF14659"/>
    </source>
</evidence>
<evidence type="ECO:0000256" key="1">
    <source>
        <dbReference type="ARBA" id="ARBA00008857"/>
    </source>
</evidence>
<organism evidence="4 5">
    <name type="scientific">Pseudoflavonifractor gallinarum</name>
    <dbReference type="NCBI Taxonomy" id="2779352"/>
    <lineage>
        <taxon>Bacteria</taxon>
        <taxon>Bacillati</taxon>
        <taxon>Bacillota</taxon>
        <taxon>Clostridia</taxon>
        <taxon>Eubacteriales</taxon>
        <taxon>Oscillospiraceae</taxon>
        <taxon>Pseudoflavonifractor</taxon>
    </lineage>
</organism>
<evidence type="ECO:0000313" key="5">
    <source>
        <dbReference type="Proteomes" id="UP000806211"/>
    </source>
</evidence>
<comment type="similarity">
    <text evidence="1">Belongs to the 'phage' integrase family.</text>
</comment>
<dbReference type="SUPFAM" id="SSF56349">
    <property type="entry name" value="DNA breaking-rejoining enzymes"/>
    <property type="match status" value="1"/>
</dbReference>
<sequence>MGRFLTKNYDAPSVRHTTCEAHRYVLKNHILPWIGDCPLESLTTQKIEEFLEEHQLHGNKRNGKPLSQQTMRHIQNLLSKVLSQAVNRGLIERNPVQGICRSAPKQVKATILADNEIRDYLSAAKDFHKLTERVLMEDLYDRTPHILDHAITILLG</sequence>
<dbReference type="Proteomes" id="UP000806211">
    <property type="component" value="Unassembled WGS sequence"/>
</dbReference>
<keyword evidence="2" id="KW-0238">DNA-binding</keyword>
<dbReference type="Pfam" id="PF14659">
    <property type="entry name" value="Phage_int_SAM_3"/>
    <property type="match status" value="1"/>
</dbReference>
<reference evidence="4 5" key="1">
    <citation type="submission" date="2020-10" db="EMBL/GenBank/DDBJ databases">
        <title>ChiBAC.</title>
        <authorList>
            <person name="Zenner C."/>
            <person name="Hitch T.C.A."/>
            <person name="Clavel T."/>
        </authorList>
    </citation>
    <scope>NUCLEOTIDE SEQUENCE [LARGE SCALE GENOMIC DNA]</scope>
    <source>
        <strain evidence="4 5">DSM 107456</strain>
    </source>
</reference>
<comment type="caution">
    <text evidence="4">The sequence shown here is derived from an EMBL/GenBank/DDBJ whole genome shotgun (WGS) entry which is preliminary data.</text>
</comment>
<proteinExistence type="inferred from homology"/>